<dbReference type="Proteomes" id="UP001337681">
    <property type="component" value="Unassembled WGS sequence"/>
</dbReference>
<evidence type="ECO:0000259" key="3">
    <source>
        <dbReference type="Pfam" id="PF13205"/>
    </source>
</evidence>
<comment type="caution">
    <text evidence="4">The sequence shown here is derived from an EMBL/GenBank/DDBJ whole genome shotgun (WGS) entry which is preliminary data.</text>
</comment>
<evidence type="ECO:0000313" key="4">
    <source>
        <dbReference type="EMBL" id="MEE1884454.1"/>
    </source>
</evidence>
<evidence type="ECO:0000256" key="1">
    <source>
        <dbReference type="ARBA" id="ARBA00022729"/>
    </source>
</evidence>
<proteinExistence type="predicted"/>
<evidence type="ECO:0000256" key="2">
    <source>
        <dbReference type="SAM" id="MobiDB-lite"/>
    </source>
</evidence>
<organism evidence="4 5">
    <name type="scientific">Pedobacter flavus</name>
    <dbReference type="NCBI Taxonomy" id="3113906"/>
    <lineage>
        <taxon>Bacteria</taxon>
        <taxon>Pseudomonadati</taxon>
        <taxon>Bacteroidota</taxon>
        <taxon>Sphingobacteriia</taxon>
        <taxon>Sphingobacteriales</taxon>
        <taxon>Sphingobacteriaceae</taxon>
        <taxon>Pedobacter</taxon>
    </lineage>
</organism>
<dbReference type="EMBL" id="JAZDQU010000001">
    <property type="protein sequence ID" value="MEE1884454.1"/>
    <property type="molecule type" value="Genomic_DNA"/>
</dbReference>
<sequence length="578" mass="66664">MLNFNAIKPSHKKDSQNQRSVGRQWFSSKTEENVLNRLKSRQSGWGMVFIVMVMLFNGCASVQPPTGGPKDVDPPKLLNVNPKNLTTNFNSKKITFLFDEYFKLQNEFKEITYSPEIENIPVLKQKGKELELTFQEPLLPNTTYTINFGNAIADVNETNVLKNFTYVFATGDELDSLSISGKVISATTALPEKEILVFVLPEKQDSLFGKKKPIIFTKTDTAGRFGLNNLREDKYKIYALQDNNADRLYQQGVEEIGFLNSAITLNKNQENINLKIFKEAPILFRNIDRKINNDGTIFLTFNRTINKPSINIIDPKDLNDTKIVLFNKTIDTAKIWVKEIAFDSIKVAIKEQDTILQTVNLLRAKRDTYSSTLTPKFNLLNDFLLHPNTDLILTFDLPIVAINKDKLVLKEDSLTITNYKTNYDTLNPTRVNISYPWKEKAKYELLINEGAFKSIYNYNNKGTIKKFERGLNKDYGRIDITYKTTDSLNKGYIVEMINADKELIKSDYITNDTTIIYNQIRVGKYYIRIIYDENLNKKWDTGILKSFNQPETIWFDPRGFTIRPNWEVKEVINIPKIN</sequence>
<accession>A0ABU7GZJ0</accession>
<protein>
    <submittedName>
        <fullName evidence="4">Ig-like domain-containing protein</fullName>
    </submittedName>
</protein>
<gene>
    <name evidence="4" type="ORF">VRU49_03370</name>
</gene>
<name>A0ABU7GZJ0_9SPHI</name>
<feature type="domain" description="SbsA Ig-like" evidence="3">
    <location>
        <begin position="71"/>
        <end position="170"/>
    </location>
</feature>
<keyword evidence="1" id="KW-0732">Signal</keyword>
<evidence type="ECO:0000313" key="5">
    <source>
        <dbReference type="Proteomes" id="UP001337681"/>
    </source>
</evidence>
<dbReference type="InterPro" id="IPR032812">
    <property type="entry name" value="SbsA_Ig"/>
</dbReference>
<dbReference type="RefSeq" id="WP_330145368.1">
    <property type="nucleotide sequence ID" value="NZ_JAZDQU010000001.1"/>
</dbReference>
<keyword evidence="5" id="KW-1185">Reference proteome</keyword>
<reference evidence="4 5" key="1">
    <citation type="submission" date="2024-01" db="EMBL/GenBank/DDBJ databases">
        <title>Pedobacter sp. nov., isolated from oil-contaminated soil.</title>
        <authorList>
            <person name="Le N.T.T."/>
        </authorList>
    </citation>
    <scope>NUCLEOTIDE SEQUENCE [LARGE SCALE GENOMIC DNA]</scope>
    <source>
        <strain evidence="4 5">VNH31</strain>
    </source>
</reference>
<feature type="region of interest" description="Disordered" evidence="2">
    <location>
        <begin position="1"/>
        <end position="23"/>
    </location>
</feature>
<dbReference type="Pfam" id="PF13205">
    <property type="entry name" value="Big_5"/>
    <property type="match status" value="1"/>
</dbReference>